<accession>A0ABT6YDN3</accession>
<protein>
    <submittedName>
        <fullName evidence="8">GMC family oxidoreductase</fullName>
    </submittedName>
</protein>
<evidence type="ECO:0000259" key="6">
    <source>
        <dbReference type="Pfam" id="PF00732"/>
    </source>
</evidence>
<keyword evidence="3" id="KW-0285">Flavoprotein</keyword>
<dbReference type="Proteomes" id="UP001236507">
    <property type="component" value="Unassembled WGS sequence"/>
</dbReference>
<dbReference type="InterPro" id="IPR051473">
    <property type="entry name" value="P2Ox-like"/>
</dbReference>
<keyword evidence="4" id="KW-0274">FAD</keyword>
<dbReference type="InterPro" id="IPR000172">
    <property type="entry name" value="GMC_OxRdtase_N"/>
</dbReference>
<feature type="domain" description="Glucose-methanol-choline oxidoreductase N-terminal" evidence="6">
    <location>
        <begin position="111"/>
        <end position="343"/>
    </location>
</feature>
<dbReference type="InterPro" id="IPR036188">
    <property type="entry name" value="FAD/NAD-bd_sf"/>
</dbReference>
<evidence type="ECO:0000256" key="2">
    <source>
        <dbReference type="ARBA" id="ARBA00010790"/>
    </source>
</evidence>
<dbReference type="Gene3D" id="3.50.50.60">
    <property type="entry name" value="FAD/NAD(P)-binding domain"/>
    <property type="match status" value="2"/>
</dbReference>
<evidence type="ECO:0000313" key="9">
    <source>
        <dbReference type="Proteomes" id="UP001236507"/>
    </source>
</evidence>
<dbReference type="PANTHER" id="PTHR42784">
    <property type="entry name" value="PYRANOSE 2-OXIDASE"/>
    <property type="match status" value="1"/>
</dbReference>
<comment type="cofactor">
    <cofactor evidence="1">
        <name>FAD</name>
        <dbReference type="ChEBI" id="CHEBI:57692"/>
    </cofactor>
</comment>
<keyword evidence="5" id="KW-0560">Oxidoreductase</keyword>
<comment type="caution">
    <text evidence="8">The sequence shown here is derived from an EMBL/GenBank/DDBJ whole genome shotgun (WGS) entry which is preliminary data.</text>
</comment>
<evidence type="ECO:0000259" key="7">
    <source>
        <dbReference type="Pfam" id="PF05199"/>
    </source>
</evidence>
<name>A0ABT6YDN3_9BACT</name>
<dbReference type="EMBL" id="JASHIF010000019">
    <property type="protein sequence ID" value="MDI9861311.1"/>
    <property type="molecule type" value="Genomic_DNA"/>
</dbReference>
<dbReference type="Pfam" id="PF05199">
    <property type="entry name" value="GMC_oxred_C"/>
    <property type="match status" value="1"/>
</dbReference>
<gene>
    <name evidence="8" type="ORF">QM524_18980</name>
</gene>
<proteinExistence type="inferred from homology"/>
<dbReference type="InterPro" id="IPR007867">
    <property type="entry name" value="GMC_OxRtase_C"/>
</dbReference>
<evidence type="ECO:0000256" key="5">
    <source>
        <dbReference type="ARBA" id="ARBA00023002"/>
    </source>
</evidence>
<dbReference type="SUPFAM" id="SSF54373">
    <property type="entry name" value="FAD-linked reductases, C-terminal domain"/>
    <property type="match status" value="1"/>
</dbReference>
<comment type="similarity">
    <text evidence="2">Belongs to the GMC oxidoreductase family.</text>
</comment>
<reference evidence="8 9" key="1">
    <citation type="submission" date="2023-05" db="EMBL/GenBank/DDBJ databases">
        <title>Novel species of genus Flectobacillus isolated from stream in China.</title>
        <authorList>
            <person name="Lu H."/>
        </authorList>
    </citation>
    <scope>NUCLEOTIDE SEQUENCE [LARGE SCALE GENOMIC DNA]</scope>
    <source>
        <strain evidence="8 9">KCTC 42575</strain>
    </source>
</reference>
<sequence length="568" mass="64018">MYILPNKEKNTYDAIVVGSGVSGGWSAKELTERGLKVLVLERGRMIEHVKDYHTALMNPWEFPHGGQVPLEEMKNYPIHQRTGFTITESTKHHFAKDIDFPYVEEKRFDWIRSWQVGGKSITWGRVSLRLSDMDLEANAKEGIGVDWPIRYKDLAPWYAHAEKFAGIAGNRDGIPHLPDGVYQPPIPMTCVEEHFGKELKAKFPNRHVIHSRTANLTQPTPEQLALGRAKCQLRDMCMRGCPFGAYFSSQSATFPAARKTGNLTVRPHSIVNSIIYDEKKGKATGVRVIDENTHEWTEFYAKVIFLNASALGSTYILMNSTSNRFPNGLGNDSGALGHYLMDHHFGIGARGKHDGYNDKYYLGRRPNAIYIPRYRNIGGDKRDYLRGFGYEGGSSKDRGESQEEFGADFKTQITQPLGEWNLDIMGFAETLPDYKNHVRLSKDQKDKWGQPQMIMSAEFGENERKMRIDMKNDAAEMLEASGFKHIETYDYEPGFGLSIHEMGTARMGRDPKTSVLNAHNQVWGCSNVFVTDGACMTSSSNVNPSLTYMALSARAADFAVKELKKGNL</sequence>
<feature type="domain" description="Glucose-methanol-choline oxidoreductase C-terminal" evidence="7">
    <location>
        <begin position="432"/>
        <end position="551"/>
    </location>
</feature>
<evidence type="ECO:0000256" key="4">
    <source>
        <dbReference type="ARBA" id="ARBA00022827"/>
    </source>
</evidence>
<dbReference type="Pfam" id="PF00732">
    <property type="entry name" value="GMC_oxred_N"/>
    <property type="match status" value="1"/>
</dbReference>
<dbReference type="PANTHER" id="PTHR42784:SF1">
    <property type="entry name" value="PYRANOSE 2-OXIDASE"/>
    <property type="match status" value="1"/>
</dbReference>
<evidence type="ECO:0000256" key="1">
    <source>
        <dbReference type="ARBA" id="ARBA00001974"/>
    </source>
</evidence>
<evidence type="ECO:0000313" key="8">
    <source>
        <dbReference type="EMBL" id="MDI9861311.1"/>
    </source>
</evidence>
<evidence type="ECO:0000256" key="3">
    <source>
        <dbReference type="ARBA" id="ARBA00022630"/>
    </source>
</evidence>
<dbReference type="RefSeq" id="WP_283345767.1">
    <property type="nucleotide sequence ID" value="NZ_JASHIF010000019.1"/>
</dbReference>
<organism evidence="8 9">
    <name type="scientific">Flectobacillus roseus</name>
    <dbReference type="NCBI Taxonomy" id="502259"/>
    <lineage>
        <taxon>Bacteria</taxon>
        <taxon>Pseudomonadati</taxon>
        <taxon>Bacteroidota</taxon>
        <taxon>Cytophagia</taxon>
        <taxon>Cytophagales</taxon>
        <taxon>Flectobacillaceae</taxon>
        <taxon>Flectobacillus</taxon>
    </lineage>
</organism>
<dbReference type="SUPFAM" id="SSF51905">
    <property type="entry name" value="FAD/NAD(P)-binding domain"/>
    <property type="match status" value="1"/>
</dbReference>
<keyword evidence="9" id="KW-1185">Reference proteome</keyword>